<dbReference type="AlphaFoldDB" id="A0A099L3L9"/>
<dbReference type="InterPro" id="IPR048487">
    <property type="entry name" value="DksA-like_N"/>
</dbReference>
<evidence type="ECO:0000259" key="6">
    <source>
        <dbReference type="Pfam" id="PF21173"/>
    </source>
</evidence>
<dbReference type="PROSITE" id="PS51128">
    <property type="entry name" value="ZF_DKSA_2"/>
    <property type="match status" value="1"/>
</dbReference>
<dbReference type="Pfam" id="PF21173">
    <property type="entry name" value="DksA-like_N"/>
    <property type="match status" value="1"/>
</dbReference>
<dbReference type="SUPFAM" id="SSF57716">
    <property type="entry name" value="Glucocorticoid receptor-like (DNA-binding domain)"/>
    <property type="match status" value="1"/>
</dbReference>
<dbReference type="Proteomes" id="UP000029868">
    <property type="component" value="Unassembled WGS sequence"/>
</dbReference>
<comment type="caution">
    <text evidence="7">The sequence shown here is derived from an EMBL/GenBank/DDBJ whole genome shotgun (WGS) entry which is preliminary data.</text>
</comment>
<reference evidence="7 8" key="1">
    <citation type="submission" date="2014-08" db="EMBL/GenBank/DDBJ databases">
        <title>Genomic and Phenotypic Diversity of Colwellia psychrerythraea strains from Disparate Marine Basins.</title>
        <authorList>
            <person name="Techtmann S.M."/>
            <person name="Stelling S.C."/>
            <person name="Utturkar S.M."/>
            <person name="Alshibli N."/>
            <person name="Harris A."/>
            <person name="Brown S.D."/>
            <person name="Hazen T.C."/>
        </authorList>
    </citation>
    <scope>NUCLEOTIDE SEQUENCE [LARGE SCALE GENOMIC DNA]</scope>
    <source>
        <strain evidence="7 8">GAB14E</strain>
    </source>
</reference>
<keyword evidence="2" id="KW-0863">Zinc-finger</keyword>
<dbReference type="PANTHER" id="PTHR33823">
    <property type="entry name" value="RNA POLYMERASE-BINDING TRANSCRIPTION FACTOR DKSA-RELATED"/>
    <property type="match status" value="1"/>
</dbReference>
<evidence type="ECO:0000256" key="3">
    <source>
        <dbReference type="ARBA" id="ARBA00022833"/>
    </source>
</evidence>
<evidence type="ECO:0000259" key="5">
    <source>
        <dbReference type="Pfam" id="PF01258"/>
    </source>
</evidence>
<evidence type="ECO:0000256" key="1">
    <source>
        <dbReference type="ARBA" id="ARBA00022723"/>
    </source>
</evidence>
<dbReference type="OrthoDB" id="6064855at2"/>
<dbReference type="PANTHER" id="PTHR33823:SF4">
    <property type="entry name" value="GENERAL STRESS PROTEIN 16O"/>
    <property type="match status" value="1"/>
</dbReference>
<sequence length="104" mass="11530">MPNKEITILLENKQAQLIKRIAAIEADFHKGRSADFSEQATETENDGVLDEIHHEAKLELTLVQSALDRIAGGLYGHCVECDEPINPDRLSALPYTIKCINCAL</sequence>
<organism evidence="7 8">
    <name type="scientific">Colwellia psychrerythraea</name>
    <name type="common">Vibrio psychroerythus</name>
    <dbReference type="NCBI Taxonomy" id="28229"/>
    <lineage>
        <taxon>Bacteria</taxon>
        <taxon>Pseudomonadati</taxon>
        <taxon>Pseudomonadota</taxon>
        <taxon>Gammaproteobacteria</taxon>
        <taxon>Alteromonadales</taxon>
        <taxon>Colwelliaceae</taxon>
        <taxon>Colwellia</taxon>
    </lineage>
</organism>
<dbReference type="InterPro" id="IPR000962">
    <property type="entry name" value="Znf_DskA_TraR"/>
</dbReference>
<dbReference type="RefSeq" id="WP_033080923.1">
    <property type="nucleotide sequence ID" value="NZ_JQEC01000006.1"/>
</dbReference>
<gene>
    <name evidence="7" type="ORF">GAB14E_1613</name>
</gene>
<dbReference type="GO" id="GO:0008270">
    <property type="term" value="F:zinc ion binding"/>
    <property type="evidence" value="ECO:0007669"/>
    <property type="project" value="UniProtKB-KW"/>
</dbReference>
<accession>A0A099L3L9</accession>
<name>A0A099L3L9_COLPS</name>
<evidence type="ECO:0000256" key="2">
    <source>
        <dbReference type="ARBA" id="ARBA00022771"/>
    </source>
</evidence>
<feature type="zinc finger region" description="dksA C4-type" evidence="4">
    <location>
        <begin position="78"/>
        <end position="102"/>
    </location>
</feature>
<protein>
    <submittedName>
        <fullName evidence="7">Transcriptional regulator, TraR/DksA family</fullName>
    </submittedName>
</protein>
<feature type="domain" description="Zinc finger DksA/TraR C4-type" evidence="5">
    <location>
        <begin position="73"/>
        <end position="103"/>
    </location>
</feature>
<keyword evidence="3" id="KW-0862">Zinc</keyword>
<dbReference type="EMBL" id="JQEC01000006">
    <property type="protein sequence ID" value="KGJ96737.1"/>
    <property type="molecule type" value="Genomic_DNA"/>
</dbReference>
<feature type="domain" description="DnaK suppressor protein-like N-terminal" evidence="6">
    <location>
        <begin position="9"/>
        <end position="70"/>
    </location>
</feature>
<evidence type="ECO:0000313" key="8">
    <source>
        <dbReference type="Proteomes" id="UP000029868"/>
    </source>
</evidence>
<dbReference type="PATRIC" id="fig|28229.3.peg.780"/>
<evidence type="ECO:0000313" key="7">
    <source>
        <dbReference type="EMBL" id="KGJ96737.1"/>
    </source>
</evidence>
<dbReference type="Gene3D" id="1.20.120.910">
    <property type="entry name" value="DksA, coiled-coil domain"/>
    <property type="match status" value="1"/>
</dbReference>
<evidence type="ECO:0000256" key="4">
    <source>
        <dbReference type="PROSITE-ProRule" id="PRU00510"/>
    </source>
</evidence>
<keyword evidence="1" id="KW-0479">Metal-binding</keyword>
<dbReference type="Pfam" id="PF01258">
    <property type="entry name" value="zf-dskA_traR"/>
    <property type="match status" value="1"/>
</dbReference>
<proteinExistence type="predicted"/>